<dbReference type="PANTHER" id="PTHR24230:SF163">
    <property type="entry name" value="CORAZONIN RECEPTOR, ISOFORM B"/>
    <property type="match status" value="1"/>
</dbReference>
<keyword evidence="5 10" id="KW-1133">Transmembrane helix</keyword>
<dbReference type="PRINTS" id="PR00237">
    <property type="entry name" value="GPCRRHODOPSN"/>
</dbReference>
<proteinExistence type="inferred from homology"/>
<keyword evidence="3" id="KW-1003">Cell membrane</keyword>
<dbReference type="PANTHER" id="PTHR24230">
    <property type="entry name" value="G-PROTEIN COUPLED RECEPTOR"/>
    <property type="match status" value="1"/>
</dbReference>
<dbReference type="InterPro" id="IPR000276">
    <property type="entry name" value="GPCR_Rhodpsn"/>
</dbReference>
<keyword evidence="4 10" id="KW-0812">Transmembrane</keyword>
<evidence type="ECO:0000259" key="11">
    <source>
        <dbReference type="PROSITE" id="PS50262"/>
    </source>
</evidence>
<feature type="transmembrane region" description="Helical" evidence="10">
    <location>
        <begin position="9"/>
        <end position="28"/>
    </location>
</feature>
<evidence type="ECO:0000313" key="12">
    <source>
        <dbReference type="EMBL" id="KAA0187843.1"/>
    </source>
</evidence>
<reference evidence="12" key="2">
    <citation type="journal article" date="2018" name="Environ. Sci. Technol.">
        <title>The Toxicogenome of Hyalella azteca: A Model for Sediment Ecotoxicology and Evolutionary Toxicology.</title>
        <authorList>
            <person name="Poynton H.C."/>
            <person name="Hasenbein S."/>
            <person name="Benoit J.B."/>
            <person name="Sepulveda M.S."/>
            <person name="Poelchau M.F."/>
            <person name="Hughes D.S.T."/>
            <person name="Murali S.C."/>
            <person name="Chen S."/>
            <person name="Glastad K.M."/>
            <person name="Goodisman M.A.D."/>
            <person name="Werren J.H."/>
            <person name="Vineis J.H."/>
            <person name="Bowen J.L."/>
            <person name="Friedrich M."/>
            <person name="Jones J."/>
            <person name="Robertson H.M."/>
            <person name="Feyereisen R."/>
            <person name="Mechler-Hickson A."/>
            <person name="Mathers N."/>
            <person name="Lee C.E."/>
            <person name="Colbourne J.K."/>
            <person name="Biales A."/>
            <person name="Johnston J.S."/>
            <person name="Wellborn G.A."/>
            <person name="Rosendale A.J."/>
            <person name="Cridge A.G."/>
            <person name="Munoz-Torres M.C."/>
            <person name="Bain P.A."/>
            <person name="Manny A.R."/>
            <person name="Major K.M."/>
            <person name="Lambert F.N."/>
            <person name="Vulpe C.D."/>
            <person name="Tuck P."/>
            <person name="Blalock B.J."/>
            <person name="Lin Y.Y."/>
            <person name="Smith M.E."/>
            <person name="Ochoa-Acuna H."/>
            <person name="Chen M.M."/>
            <person name="Childers C.P."/>
            <person name="Qu J."/>
            <person name="Dugan S."/>
            <person name="Lee S.L."/>
            <person name="Chao H."/>
            <person name="Dinh H."/>
            <person name="Han Y."/>
            <person name="Doddapaneni H."/>
            <person name="Worley K.C."/>
            <person name="Muzny D.M."/>
            <person name="Gibbs R.A."/>
            <person name="Richards S."/>
        </authorList>
    </citation>
    <scope>NUCLEOTIDE SEQUENCE</scope>
    <source>
        <strain evidence="12">HAZT.00-mixed</strain>
        <tissue evidence="12">Whole organism</tissue>
    </source>
</reference>
<keyword evidence="9" id="KW-0807">Transducer</keyword>
<feature type="transmembrane region" description="Helical" evidence="10">
    <location>
        <begin position="143"/>
        <end position="163"/>
    </location>
</feature>
<keyword evidence="7 10" id="KW-0472">Membrane</keyword>
<evidence type="ECO:0000256" key="4">
    <source>
        <dbReference type="ARBA" id="ARBA00022692"/>
    </source>
</evidence>
<name>A0A6A0GVH5_HYAAZ</name>
<dbReference type="GO" id="GO:0035237">
    <property type="term" value="F:corazonin receptor activity"/>
    <property type="evidence" value="ECO:0007669"/>
    <property type="project" value="TreeGrafter"/>
</dbReference>
<comment type="caution">
    <text evidence="12">The sequence shown here is derived from an EMBL/GenBank/DDBJ whole genome shotgun (WGS) entry which is preliminary data.</text>
</comment>
<reference evidence="12" key="3">
    <citation type="submission" date="2019-06" db="EMBL/GenBank/DDBJ databases">
        <authorList>
            <person name="Poynton C."/>
            <person name="Hasenbein S."/>
            <person name="Benoit J.B."/>
            <person name="Sepulveda M.S."/>
            <person name="Poelchau M.F."/>
            <person name="Murali S.C."/>
            <person name="Chen S."/>
            <person name="Glastad K.M."/>
            <person name="Werren J.H."/>
            <person name="Vineis J.H."/>
            <person name="Bowen J.L."/>
            <person name="Friedrich M."/>
            <person name="Jones J."/>
            <person name="Robertson H.M."/>
            <person name="Feyereisen R."/>
            <person name="Mechler-Hickson A."/>
            <person name="Mathers N."/>
            <person name="Lee C.E."/>
            <person name="Colbourne J.K."/>
            <person name="Biales A."/>
            <person name="Johnston J.S."/>
            <person name="Wellborn G.A."/>
            <person name="Rosendale A.J."/>
            <person name="Cridge A.G."/>
            <person name="Munoz-Torres M.C."/>
            <person name="Bain P.A."/>
            <person name="Manny A.R."/>
            <person name="Major K.M."/>
            <person name="Lambert F.N."/>
            <person name="Vulpe C.D."/>
            <person name="Tuck P."/>
            <person name="Blalock B.J."/>
            <person name="Lin Y.-Y."/>
            <person name="Smith M.E."/>
            <person name="Ochoa-Acuna H."/>
            <person name="Chen M.-J.M."/>
            <person name="Childers C.P."/>
            <person name="Qu J."/>
            <person name="Dugan S."/>
            <person name="Lee S.L."/>
            <person name="Chao H."/>
            <person name="Dinh H."/>
            <person name="Han Y."/>
            <person name="Doddapaneni H."/>
            <person name="Worley K.C."/>
            <person name="Muzny D.M."/>
            <person name="Gibbs R.A."/>
            <person name="Richards S."/>
        </authorList>
    </citation>
    <scope>NUCLEOTIDE SEQUENCE</scope>
    <source>
        <strain evidence="12">HAZT.00-mixed</strain>
        <tissue evidence="12">Whole organism</tissue>
    </source>
</reference>
<evidence type="ECO:0000256" key="8">
    <source>
        <dbReference type="ARBA" id="ARBA00023170"/>
    </source>
</evidence>
<reference evidence="12" key="1">
    <citation type="submission" date="2014-08" db="EMBL/GenBank/DDBJ databases">
        <authorList>
            <person name="Murali S."/>
            <person name="Richards S."/>
            <person name="Bandaranaike D."/>
            <person name="Bellair M."/>
            <person name="Blankenburg K."/>
            <person name="Chao H."/>
            <person name="Dinh H."/>
            <person name="Doddapaneni H."/>
            <person name="Dugan-Rocha S."/>
            <person name="Elkadiri S."/>
            <person name="Gnanaolivu R."/>
            <person name="Hughes D."/>
            <person name="Lee S."/>
            <person name="Li M."/>
            <person name="Ming W."/>
            <person name="Munidasa M."/>
            <person name="Muniz J."/>
            <person name="Nguyen L."/>
            <person name="Osuji N."/>
            <person name="Pu L.-L."/>
            <person name="Puazo M."/>
            <person name="Skinner E."/>
            <person name="Qu C."/>
            <person name="Quiroz J."/>
            <person name="Raj R."/>
            <person name="Weissenberger G."/>
            <person name="Xin Y."/>
            <person name="Zou X."/>
            <person name="Han Y."/>
            <person name="Worley K."/>
            <person name="Muzny D."/>
            <person name="Gibbs R."/>
        </authorList>
    </citation>
    <scope>NUCLEOTIDE SEQUENCE</scope>
    <source>
        <strain evidence="12">HAZT.00-mixed</strain>
        <tissue evidence="12">Whole organism</tissue>
    </source>
</reference>
<protein>
    <recommendedName>
        <fullName evidence="11">G-protein coupled receptors family 1 profile domain-containing protein</fullName>
    </recommendedName>
</protein>
<dbReference type="AlphaFoldDB" id="A0A6A0GVH5"/>
<dbReference type="OrthoDB" id="6022667at2759"/>
<comment type="subcellular location">
    <subcellularLocation>
        <location evidence="1">Cell membrane</location>
        <topology evidence="1">Multi-pass membrane protein</topology>
    </subcellularLocation>
</comment>
<feature type="domain" description="G-protein coupled receptors family 1 profile" evidence="11">
    <location>
        <begin position="1"/>
        <end position="188"/>
    </location>
</feature>
<sequence>MHKLILHMAIADIFVTLACLLVETIWTYTVEWLAGDFLCKLAKYLQMFSLYASTFVLVLVGLDRLVAVRFPMQRAKTLSYCDAAVFIAYVTAAVLSIPQARNDLLQSSLMAESELNIRGNDNKQQDGQGGNRQRLIKRAKSKALRMSVIIVLAFLICWTPYYYMMILHVFGDSKDQGSEVLVSTLPVN</sequence>
<dbReference type="SUPFAM" id="SSF81321">
    <property type="entry name" value="Family A G protein-coupled receptor-like"/>
    <property type="match status" value="1"/>
</dbReference>
<dbReference type="InterPro" id="IPR017452">
    <property type="entry name" value="GPCR_Rhodpsn_7TM"/>
</dbReference>
<evidence type="ECO:0000256" key="3">
    <source>
        <dbReference type="ARBA" id="ARBA00022475"/>
    </source>
</evidence>
<feature type="non-terminal residue" evidence="12">
    <location>
        <position position="188"/>
    </location>
</feature>
<dbReference type="Gene3D" id="1.20.1070.10">
    <property type="entry name" value="Rhodopsin 7-helix transmembrane proteins"/>
    <property type="match status" value="2"/>
</dbReference>
<dbReference type="Proteomes" id="UP000711488">
    <property type="component" value="Unassembled WGS sequence"/>
</dbReference>
<dbReference type="GO" id="GO:0005886">
    <property type="term" value="C:plasma membrane"/>
    <property type="evidence" value="ECO:0007669"/>
    <property type="project" value="UniProtKB-SubCell"/>
</dbReference>
<dbReference type="EMBL" id="JQDR03014630">
    <property type="protein sequence ID" value="KAA0187843.1"/>
    <property type="molecule type" value="Genomic_DNA"/>
</dbReference>
<keyword evidence="8" id="KW-0675">Receptor</keyword>
<evidence type="ECO:0000256" key="5">
    <source>
        <dbReference type="ARBA" id="ARBA00022989"/>
    </source>
</evidence>
<evidence type="ECO:0000256" key="1">
    <source>
        <dbReference type="ARBA" id="ARBA00004651"/>
    </source>
</evidence>
<evidence type="ECO:0000256" key="2">
    <source>
        <dbReference type="ARBA" id="ARBA00010663"/>
    </source>
</evidence>
<evidence type="ECO:0000256" key="10">
    <source>
        <dbReference type="SAM" id="Phobius"/>
    </source>
</evidence>
<feature type="transmembrane region" description="Helical" evidence="10">
    <location>
        <begin position="48"/>
        <end position="66"/>
    </location>
</feature>
<evidence type="ECO:0000256" key="7">
    <source>
        <dbReference type="ARBA" id="ARBA00023136"/>
    </source>
</evidence>
<evidence type="ECO:0000256" key="6">
    <source>
        <dbReference type="ARBA" id="ARBA00023040"/>
    </source>
</evidence>
<comment type="similarity">
    <text evidence="2">Belongs to the G-protein coupled receptor 1 family.</text>
</comment>
<keyword evidence="6" id="KW-0297">G-protein coupled receptor</keyword>
<dbReference type="Pfam" id="PF00001">
    <property type="entry name" value="7tm_1"/>
    <property type="match status" value="2"/>
</dbReference>
<dbReference type="PROSITE" id="PS50262">
    <property type="entry name" value="G_PROTEIN_RECEP_F1_2"/>
    <property type="match status" value="1"/>
</dbReference>
<accession>A0A6A0GVH5</accession>
<organism evidence="12">
    <name type="scientific">Hyalella azteca</name>
    <name type="common">Amphipod</name>
    <dbReference type="NCBI Taxonomy" id="294128"/>
    <lineage>
        <taxon>Eukaryota</taxon>
        <taxon>Metazoa</taxon>
        <taxon>Ecdysozoa</taxon>
        <taxon>Arthropoda</taxon>
        <taxon>Crustacea</taxon>
        <taxon>Multicrustacea</taxon>
        <taxon>Malacostraca</taxon>
        <taxon>Eumalacostraca</taxon>
        <taxon>Peracarida</taxon>
        <taxon>Amphipoda</taxon>
        <taxon>Senticaudata</taxon>
        <taxon>Talitrida</taxon>
        <taxon>Talitroidea</taxon>
        <taxon>Hyalellidae</taxon>
        <taxon>Hyalella</taxon>
    </lineage>
</organism>
<evidence type="ECO:0000256" key="9">
    <source>
        <dbReference type="ARBA" id="ARBA00023224"/>
    </source>
</evidence>
<gene>
    <name evidence="12" type="ORF">HAZT_HAZT005002</name>
</gene>